<protein>
    <recommendedName>
        <fullName evidence="1">Aminopyrimidine aminohydrolase</fullName>
        <ecNumber evidence="1">3.5.99.2</ecNumber>
    </recommendedName>
</protein>
<comment type="catalytic activity">
    <reaction evidence="1">
        <text>4-amino-5-aminomethyl-2-methylpyrimidine + H2O = 4-amino-5-hydroxymethyl-2-methylpyrimidine + NH4(+)</text>
        <dbReference type="Rhea" id="RHEA:31799"/>
        <dbReference type="ChEBI" id="CHEBI:15377"/>
        <dbReference type="ChEBI" id="CHEBI:16892"/>
        <dbReference type="ChEBI" id="CHEBI:28938"/>
        <dbReference type="ChEBI" id="CHEBI:63416"/>
        <dbReference type="EC" id="3.5.99.2"/>
    </reaction>
</comment>
<dbReference type="InterPro" id="IPR016084">
    <property type="entry name" value="Haem_Oase-like_multi-hlx"/>
</dbReference>
<dbReference type="InterPro" id="IPR004305">
    <property type="entry name" value="Thiaminase-2/PQQC"/>
</dbReference>
<gene>
    <name evidence="3" type="primary">tenA</name>
    <name evidence="3" type="ORF">DV711_05535</name>
</gene>
<comment type="function">
    <text evidence="1">Catalyzes an amino-pyrimidine hydrolysis reaction at the C5' of the pyrimidine moiety of thiamine compounds, a reaction that is part of a thiamine salvage pathway.</text>
</comment>
<dbReference type="GO" id="GO:0005829">
    <property type="term" value="C:cytosol"/>
    <property type="evidence" value="ECO:0007669"/>
    <property type="project" value="TreeGrafter"/>
</dbReference>
<evidence type="ECO:0000313" key="3">
    <source>
        <dbReference type="EMBL" id="RDE25028.1"/>
    </source>
</evidence>
<sequence length="221" mass="24879">MNHRDLIAGCQQDWDHYIQHNFVKQLGQGTLDKASFQHYLQQDYLYLIHYARAFGLAVFKSANPAQMRASMPSLSALVEHELTLHIDYCKDWGLSEEDLVALPEGVATVAYTRYLIDAGLQGDLTDLYAALIPCALGYAEVGQYLTQPGNAVQAGNPYANWIDMYAGEEYQQAAYASVEFFDQLLAEIPADSERARQLQGHFTTATRMEIAFWQQGLDRSL</sequence>
<accession>A0A369WSE8</accession>
<reference evidence="3 4" key="1">
    <citation type="submission" date="2018-07" db="EMBL/GenBank/DDBJ databases">
        <title>Motiliproteus coralliicola sp. nov., a bacterium isolated from Coral.</title>
        <authorList>
            <person name="Wang G."/>
        </authorList>
    </citation>
    <scope>NUCLEOTIDE SEQUENCE [LARGE SCALE GENOMIC DNA]</scope>
    <source>
        <strain evidence="3 4">C34</strain>
    </source>
</reference>
<dbReference type="InterPro" id="IPR050967">
    <property type="entry name" value="Thiamine_Salvage_TenA"/>
</dbReference>
<feature type="domain" description="Thiaminase-2/PQQC" evidence="2">
    <location>
        <begin position="11"/>
        <end position="218"/>
    </location>
</feature>
<dbReference type="GO" id="GO:0009228">
    <property type="term" value="P:thiamine biosynthetic process"/>
    <property type="evidence" value="ECO:0007669"/>
    <property type="project" value="UniProtKB-KW"/>
</dbReference>
<dbReference type="UniPathway" id="UPA00060"/>
<dbReference type="OrthoDB" id="34166at2"/>
<dbReference type="SUPFAM" id="SSF48613">
    <property type="entry name" value="Heme oxygenase-like"/>
    <property type="match status" value="1"/>
</dbReference>
<organism evidence="3 4">
    <name type="scientific">Motiliproteus coralliicola</name>
    <dbReference type="NCBI Taxonomy" id="2283196"/>
    <lineage>
        <taxon>Bacteria</taxon>
        <taxon>Pseudomonadati</taxon>
        <taxon>Pseudomonadota</taxon>
        <taxon>Gammaproteobacteria</taxon>
        <taxon>Oceanospirillales</taxon>
        <taxon>Oceanospirillaceae</taxon>
        <taxon>Motiliproteus</taxon>
    </lineage>
</organism>
<keyword evidence="1" id="KW-0378">Hydrolase</keyword>
<evidence type="ECO:0000313" key="4">
    <source>
        <dbReference type="Proteomes" id="UP000253769"/>
    </source>
</evidence>
<keyword evidence="1" id="KW-0784">Thiamine biosynthesis</keyword>
<dbReference type="NCBIfam" id="TIGR04306">
    <property type="entry name" value="salvage_TenA"/>
    <property type="match status" value="1"/>
</dbReference>
<dbReference type="AlphaFoldDB" id="A0A369WSE8"/>
<dbReference type="Gene3D" id="1.20.910.10">
    <property type="entry name" value="Heme oxygenase-like"/>
    <property type="match status" value="1"/>
</dbReference>
<dbReference type="InterPro" id="IPR027574">
    <property type="entry name" value="Thiaminase_II"/>
</dbReference>
<dbReference type="GO" id="GO:0050334">
    <property type="term" value="F:thiaminase activity"/>
    <property type="evidence" value="ECO:0007669"/>
    <property type="project" value="UniProtKB-EC"/>
</dbReference>
<comment type="pathway">
    <text evidence="1">Cofactor biosynthesis; thiamine diphosphate biosynthesis.</text>
</comment>
<dbReference type="CDD" id="cd19367">
    <property type="entry name" value="TenA_C_ScTHI20-like"/>
    <property type="match status" value="1"/>
</dbReference>
<dbReference type="RefSeq" id="WP_114694623.1">
    <property type="nucleotide sequence ID" value="NZ_QQOH01000001.1"/>
</dbReference>
<comment type="similarity">
    <text evidence="1">Belongs to the TenA family.</text>
</comment>
<dbReference type="EMBL" id="QQOH01000001">
    <property type="protein sequence ID" value="RDE25028.1"/>
    <property type="molecule type" value="Genomic_DNA"/>
</dbReference>
<dbReference type="Proteomes" id="UP000253769">
    <property type="component" value="Unassembled WGS sequence"/>
</dbReference>
<evidence type="ECO:0000259" key="2">
    <source>
        <dbReference type="Pfam" id="PF03070"/>
    </source>
</evidence>
<comment type="catalytic activity">
    <reaction evidence="1">
        <text>thiamine + H2O = 5-(2-hydroxyethyl)-4-methylthiazole + 4-amino-5-hydroxymethyl-2-methylpyrimidine + H(+)</text>
        <dbReference type="Rhea" id="RHEA:17509"/>
        <dbReference type="ChEBI" id="CHEBI:15377"/>
        <dbReference type="ChEBI" id="CHEBI:15378"/>
        <dbReference type="ChEBI" id="CHEBI:16892"/>
        <dbReference type="ChEBI" id="CHEBI:17957"/>
        <dbReference type="ChEBI" id="CHEBI:18385"/>
        <dbReference type="EC" id="3.5.99.2"/>
    </reaction>
</comment>
<dbReference type="PANTHER" id="PTHR43198:SF2">
    <property type="entry name" value="SI:CH1073-67J19.1-RELATED"/>
    <property type="match status" value="1"/>
</dbReference>
<comment type="caution">
    <text evidence="3">The sequence shown here is derived from an EMBL/GenBank/DDBJ whole genome shotgun (WGS) entry which is preliminary data.</text>
</comment>
<name>A0A369WSE8_9GAMM</name>
<evidence type="ECO:0000256" key="1">
    <source>
        <dbReference type="RuleBase" id="RU363093"/>
    </source>
</evidence>
<keyword evidence="4" id="KW-1185">Reference proteome</keyword>
<dbReference type="Pfam" id="PF03070">
    <property type="entry name" value="TENA_THI-4"/>
    <property type="match status" value="1"/>
</dbReference>
<proteinExistence type="inferred from homology"/>
<dbReference type="PANTHER" id="PTHR43198">
    <property type="entry name" value="BIFUNCTIONAL TH2 PROTEIN"/>
    <property type="match status" value="1"/>
</dbReference>
<dbReference type="GO" id="GO:0009229">
    <property type="term" value="P:thiamine diphosphate biosynthetic process"/>
    <property type="evidence" value="ECO:0007669"/>
    <property type="project" value="UniProtKB-UniPathway"/>
</dbReference>
<dbReference type="EC" id="3.5.99.2" evidence="1"/>